<name>A0A5B0M771_PUCGR</name>
<feature type="compositionally biased region" description="Polar residues" evidence="1">
    <location>
        <begin position="32"/>
        <end position="42"/>
    </location>
</feature>
<feature type="region of interest" description="Disordered" evidence="1">
    <location>
        <begin position="23"/>
        <end position="105"/>
    </location>
</feature>
<sequence>MSEGESPFLKGSELYGTLGCRGRKAMKGAASDQVQTSKTSPETAPENLPIPVEAIPTKVEKELALKSEPGRSRPAEDMNRAGVHQTPETDPEARQQGAKTSAYQRELSKTLRKENKFWRLVLNDSDLTE</sequence>
<dbReference type="AlphaFoldDB" id="A0A5B0M771"/>
<reference evidence="2 3" key="1">
    <citation type="submission" date="2019-05" db="EMBL/GenBank/DDBJ databases">
        <title>Emergence of the Ug99 lineage of the wheat stem rust pathogen through somatic hybridization.</title>
        <authorList>
            <person name="Li F."/>
            <person name="Upadhyaya N.M."/>
            <person name="Sperschneider J."/>
            <person name="Matny O."/>
            <person name="Nguyen-Phuc H."/>
            <person name="Mago R."/>
            <person name="Raley C."/>
            <person name="Miller M.E."/>
            <person name="Silverstein K.A.T."/>
            <person name="Henningsen E."/>
            <person name="Hirsch C.D."/>
            <person name="Visser B."/>
            <person name="Pretorius Z.A."/>
            <person name="Steffenson B.J."/>
            <person name="Schwessinger B."/>
            <person name="Dodds P.N."/>
            <person name="Figueroa M."/>
        </authorList>
    </citation>
    <scope>NUCLEOTIDE SEQUENCE [LARGE SCALE GENOMIC DNA]</scope>
    <source>
        <strain evidence="2">21-0</strain>
    </source>
</reference>
<keyword evidence="3" id="KW-1185">Reference proteome</keyword>
<gene>
    <name evidence="2" type="ORF">PGT21_030122</name>
</gene>
<evidence type="ECO:0000313" key="2">
    <source>
        <dbReference type="EMBL" id="KAA1072196.1"/>
    </source>
</evidence>
<organism evidence="2 3">
    <name type="scientific">Puccinia graminis f. sp. tritici</name>
    <dbReference type="NCBI Taxonomy" id="56615"/>
    <lineage>
        <taxon>Eukaryota</taxon>
        <taxon>Fungi</taxon>
        <taxon>Dikarya</taxon>
        <taxon>Basidiomycota</taxon>
        <taxon>Pucciniomycotina</taxon>
        <taxon>Pucciniomycetes</taxon>
        <taxon>Pucciniales</taxon>
        <taxon>Pucciniaceae</taxon>
        <taxon>Puccinia</taxon>
    </lineage>
</organism>
<proteinExistence type="predicted"/>
<protein>
    <submittedName>
        <fullName evidence="2">Uncharacterized protein</fullName>
    </submittedName>
</protein>
<accession>A0A5B0M771</accession>
<evidence type="ECO:0000256" key="1">
    <source>
        <dbReference type="SAM" id="MobiDB-lite"/>
    </source>
</evidence>
<feature type="compositionally biased region" description="Basic and acidic residues" evidence="1">
    <location>
        <begin position="58"/>
        <end position="79"/>
    </location>
</feature>
<evidence type="ECO:0000313" key="3">
    <source>
        <dbReference type="Proteomes" id="UP000324748"/>
    </source>
</evidence>
<comment type="caution">
    <text evidence="2">The sequence shown here is derived from an EMBL/GenBank/DDBJ whole genome shotgun (WGS) entry which is preliminary data.</text>
</comment>
<dbReference type="Proteomes" id="UP000324748">
    <property type="component" value="Unassembled WGS sequence"/>
</dbReference>
<dbReference type="EMBL" id="VSWC01000170">
    <property type="protein sequence ID" value="KAA1072196.1"/>
    <property type="molecule type" value="Genomic_DNA"/>
</dbReference>